<comment type="function">
    <text evidence="6 7">Binds mRNA; thus facilitating recognition of the initiation point. It is needed to translate mRNA with a short Shine-Dalgarno (SD) purine-rich sequence.</text>
</comment>
<dbReference type="EMBL" id="LS483254">
    <property type="protein sequence ID" value="SQD92621.1"/>
    <property type="molecule type" value="Genomic_DNA"/>
</dbReference>
<dbReference type="InterPro" id="IPR035104">
    <property type="entry name" value="Ribosomal_protein_S1-like"/>
</dbReference>
<feature type="domain" description="S1 motif" evidence="8">
    <location>
        <begin position="104"/>
        <end position="171"/>
    </location>
</feature>
<keyword evidence="10" id="KW-1185">Reference proteome</keyword>
<dbReference type="PRINTS" id="PR00681">
    <property type="entry name" value="RIBOSOMALS1"/>
</dbReference>
<gene>
    <name evidence="9" type="primary">rpsA</name>
    <name evidence="9" type="ORF">BARAN1_0597</name>
</gene>
<dbReference type="PIRSF" id="PIRSF002111">
    <property type="entry name" value="RpsA"/>
    <property type="match status" value="1"/>
</dbReference>
<evidence type="ECO:0000256" key="2">
    <source>
        <dbReference type="ARBA" id="ARBA00022737"/>
    </source>
</evidence>
<organism evidence="9 10">
    <name type="scientific">Candidatus Bipolaricaulis anaerobius</name>
    <dbReference type="NCBI Taxonomy" id="2026885"/>
    <lineage>
        <taxon>Bacteria</taxon>
        <taxon>Candidatus Bipolaricaulota</taxon>
        <taxon>Candidatus Bipolaricaulia</taxon>
        <taxon>Candidatus Bipolaricaulales</taxon>
        <taxon>Candidatus Bipolaricaulaceae</taxon>
        <taxon>Candidatus Bipolaricaulis</taxon>
    </lineage>
</organism>
<dbReference type="CDD" id="cd04465">
    <property type="entry name" value="S1_RPS1_repeat_ec2_hs2"/>
    <property type="match status" value="1"/>
</dbReference>
<evidence type="ECO:0000256" key="3">
    <source>
        <dbReference type="ARBA" id="ARBA00022884"/>
    </source>
</evidence>
<evidence type="ECO:0000256" key="5">
    <source>
        <dbReference type="ARBA" id="ARBA00023274"/>
    </source>
</evidence>
<evidence type="ECO:0000256" key="1">
    <source>
        <dbReference type="ARBA" id="ARBA00006767"/>
    </source>
</evidence>
<reference evidence="10" key="1">
    <citation type="submission" date="2018-05" db="EMBL/GenBank/DDBJ databases">
        <authorList>
            <person name="Hao L."/>
        </authorList>
    </citation>
    <scope>NUCLEOTIDE SEQUENCE [LARGE SCALE GENOMIC DNA]</scope>
</reference>
<feature type="domain" description="S1 motif" evidence="8">
    <location>
        <begin position="22"/>
        <end position="86"/>
    </location>
</feature>
<dbReference type="Pfam" id="PF00575">
    <property type="entry name" value="S1"/>
    <property type="match status" value="6"/>
</dbReference>
<dbReference type="GO" id="GO:0005840">
    <property type="term" value="C:ribosome"/>
    <property type="evidence" value="ECO:0007669"/>
    <property type="project" value="UniProtKB-KW"/>
</dbReference>
<dbReference type="CDD" id="cd05688">
    <property type="entry name" value="S1_RPS1_repeat_ec3"/>
    <property type="match status" value="2"/>
</dbReference>
<evidence type="ECO:0000256" key="4">
    <source>
        <dbReference type="ARBA" id="ARBA00022980"/>
    </source>
</evidence>
<evidence type="ECO:0000313" key="9">
    <source>
        <dbReference type="EMBL" id="SQD92621.1"/>
    </source>
</evidence>
<dbReference type="SMART" id="SM00316">
    <property type="entry name" value="S1"/>
    <property type="match status" value="6"/>
</dbReference>
<sequence>MVEWIQMEEALDESDVRLFSRGDTVRGRVVQEAGQDILVDIGYKSEAILPKRELAPHHEVAQPGEEIEVLITYIDEENGTVYISERQAYLSKRYGELERAYKTGASVSGVILDEVGEAGYNVSLGGIRAFLPASHLGKGISTKIERLKGKDLEFRIIEFSRRNRNIVVSRREFLKELEEKERDALFASLTPGTVVEGTVKSVVDFGVFVDVGGHDGLVHRTEICWKDVPVPPPDKFAPGQKVQVMVLEADREEGRISLSMKRLRPDPWQGIAERYPPKARVKGKVVSVTDFGAFVELEEDVEGLVHISELSWTTPKHPKDVVTEGDEVEVVVLAVDADRKRISLSLRRALPDPWDDVGHRYPRGALVEGKVTNVTDFGAFVELEQGVEGLIHISEISWQRVGHPKEVLAPGQTVRAIVLKVDEEERRISLSLRALQQDPWEEFLEQYSVGSIVSGPITQIKDFGAFVRLTPAVEGLIHVSEISPDRIASPSEALRLGQEVSAKIIGINESKRQVRLSIKKIAEEVEDAEKDRFLTPQAGRETFTLRERLKGLTEEEEGE</sequence>
<dbReference type="Gene3D" id="2.40.50.140">
    <property type="entry name" value="Nucleic acid-binding proteins"/>
    <property type="match status" value="5"/>
</dbReference>
<dbReference type="FunFam" id="2.40.50.140:FF:000051">
    <property type="entry name" value="RNA-binding transcriptional accessory protein"/>
    <property type="match status" value="1"/>
</dbReference>
<dbReference type="GO" id="GO:0003729">
    <property type="term" value="F:mRNA binding"/>
    <property type="evidence" value="ECO:0007669"/>
    <property type="project" value="TreeGrafter"/>
</dbReference>
<feature type="domain" description="S1 motif" evidence="8">
    <location>
        <begin position="450"/>
        <end position="519"/>
    </location>
</feature>
<keyword evidence="3 7" id="KW-0694">RNA-binding</keyword>
<dbReference type="PANTHER" id="PTHR10724">
    <property type="entry name" value="30S RIBOSOMAL PROTEIN S1"/>
    <property type="match status" value="1"/>
</dbReference>
<evidence type="ECO:0000259" key="8">
    <source>
        <dbReference type="PROSITE" id="PS50126"/>
    </source>
</evidence>
<dbReference type="InterPro" id="IPR012340">
    <property type="entry name" value="NA-bd_OB-fold"/>
</dbReference>
<dbReference type="PANTHER" id="PTHR10724:SF7">
    <property type="entry name" value="SMALL RIBOSOMAL SUBUNIT PROTEIN BS1C"/>
    <property type="match status" value="1"/>
</dbReference>
<proteinExistence type="inferred from homology"/>
<dbReference type="AlphaFoldDB" id="A0A2X3KJ16"/>
<evidence type="ECO:0000256" key="6">
    <source>
        <dbReference type="ARBA" id="ARBA00025604"/>
    </source>
</evidence>
<dbReference type="Proteomes" id="UP000249818">
    <property type="component" value="Chromosome BARAN1"/>
</dbReference>
<dbReference type="KEGG" id="bana:BARAN1_0597"/>
<evidence type="ECO:0000256" key="7">
    <source>
        <dbReference type="PIRNR" id="PIRNR002111"/>
    </source>
</evidence>
<dbReference type="GO" id="GO:0005737">
    <property type="term" value="C:cytoplasm"/>
    <property type="evidence" value="ECO:0007669"/>
    <property type="project" value="UniProtKB-ARBA"/>
</dbReference>
<keyword evidence="2" id="KW-0677">Repeat</keyword>
<name>A0A2X3KJ16_9BACT</name>
<feature type="domain" description="S1 motif" evidence="8">
    <location>
        <begin position="192"/>
        <end position="261"/>
    </location>
</feature>
<dbReference type="GO" id="GO:0006412">
    <property type="term" value="P:translation"/>
    <property type="evidence" value="ECO:0007669"/>
    <property type="project" value="InterPro"/>
</dbReference>
<dbReference type="FunFam" id="2.40.50.140:FF:000103">
    <property type="entry name" value="protein RRP5 homolog"/>
    <property type="match status" value="2"/>
</dbReference>
<keyword evidence="4 7" id="KW-0689">Ribosomal protein</keyword>
<accession>A0A2X3KJ16</accession>
<feature type="domain" description="S1 motif" evidence="8">
    <location>
        <begin position="278"/>
        <end position="347"/>
    </location>
</feature>
<dbReference type="GO" id="GO:0003735">
    <property type="term" value="F:structural constituent of ribosome"/>
    <property type="evidence" value="ECO:0007669"/>
    <property type="project" value="InterPro"/>
</dbReference>
<keyword evidence="5 7" id="KW-0687">Ribonucleoprotein</keyword>
<evidence type="ECO:0000313" key="10">
    <source>
        <dbReference type="Proteomes" id="UP000249818"/>
    </source>
</evidence>
<protein>
    <recommendedName>
        <fullName evidence="7">30S ribosomal protein S1</fullName>
    </recommendedName>
</protein>
<dbReference type="InterPro" id="IPR000110">
    <property type="entry name" value="Ribosomal_bS1"/>
</dbReference>
<dbReference type="GO" id="GO:1990904">
    <property type="term" value="C:ribonucleoprotein complex"/>
    <property type="evidence" value="ECO:0007669"/>
    <property type="project" value="UniProtKB-KW"/>
</dbReference>
<dbReference type="PROSITE" id="PS50126">
    <property type="entry name" value="S1"/>
    <property type="match status" value="6"/>
</dbReference>
<dbReference type="InterPro" id="IPR050437">
    <property type="entry name" value="Ribos_protein_bS1-like"/>
</dbReference>
<dbReference type="InterPro" id="IPR003029">
    <property type="entry name" value="S1_domain"/>
</dbReference>
<comment type="similarity">
    <text evidence="1 7">Belongs to the bacterial ribosomal protein bS1 family.</text>
</comment>
<dbReference type="SUPFAM" id="SSF50249">
    <property type="entry name" value="Nucleic acid-binding proteins"/>
    <property type="match status" value="6"/>
</dbReference>
<feature type="domain" description="S1 motif" evidence="8">
    <location>
        <begin position="364"/>
        <end position="433"/>
    </location>
</feature>